<dbReference type="GO" id="GO:0005737">
    <property type="term" value="C:cytoplasm"/>
    <property type="evidence" value="ECO:0007669"/>
    <property type="project" value="TreeGrafter"/>
</dbReference>
<evidence type="ECO:0000313" key="3">
    <source>
        <dbReference type="Proteomes" id="UP000199034"/>
    </source>
</evidence>
<feature type="domain" description="NAD-dependent epimerase/dehydratase" evidence="1">
    <location>
        <begin position="3"/>
        <end position="234"/>
    </location>
</feature>
<dbReference type="EMBL" id="FMZM01000004">
    <property type="protein sequence ID" value="SDC81767.1"/>
    <property type="molecule type" value="Genomic_DNA"/>
</dbReference>
<reference evidence="2 3" key="1">
    <citation type="submission" date="2016-10" db="EMBL/GenBank/DDBJ databases">
        <authorList>
            <person name="de Groot N.N."/>
        </authorList>
    </citation>
    <scope>NUCLEOTIDE SEQUENCE [LARGE SCALE GENOMIC DNA]</scope>
    <source>
        <strain evidence="2 3">CGMCC 4.6858</strain>
    </source>
</reference>
<dbReference type="InterPro" id="IPR051783">
    <property type="entry name" value="NAD(P)-dependent_oxidoreduct"/>
</dbReference>
<dbReference type="RefSeq" id="WP_090853760.1">
    <property type="nucleotide sequence ID" value="NZ_FMZM01000004.1"/>
</dbReference>
<sequence>MRIVITGATGNVGTALLRHLASTGDHELVGLARRIPDTPTVGGREVEWHSVDLTAAEDPLPGIFAGADAVVHLAWGFQPSHDLDYLERLGVGGTRRVLGAVRAAGVPHLVHQSSLGAYSPASDDRPVAESYPTGGIPTSPYSRHKVAAERLLDAAEGGDLVITRMRPGVVGQRAAGSALMRYGVPGLVPAWVLGHLPLLPLDRGLRIAFVHADDVADALGRVLAQRAGGAFNLAAAAPLTAADIAAAFGARLVHVPSAVLRAGVDVSWRLHLQQIDAGWLDMGFALPHLDSSRARSELGWVPSRSAPEVFAEVLDGMRTSASGPTAVLRPRSLAQTVGDAVRRGPVGQRRTP</sequence>
<dbReference type="Gene3D" id="3.40.50.720">
    <property type="entry name" value="NAD(P)-binding Rossmann-like Domain"/>
    <property type="match status" value="1"/>
</dbReference>
<protein>
    <submittedName>
        <fullName evidence="2">Nucleoside-diphosphate-sugar epimerase</fullName>
    </submittedName>
</protein>
<dbReference type="PANTHER" id="PTHR48079:SF6">
    <property type="entry name" value="NAD(P)-BINDING DOMAIN-CONTAINING PROTEIN-RELATED"/>
    <property type="match status" value="1"/>
</dbReference>
<dbReference type="Proteomes" id="UP000199034">
    <property type="component" value="Unassembled WGS sequence"/>
</dbReference>
<name>A0A1G6PQY3_9ACTN</name>
<dbReference type="GO" id="GO:0004029">
    <property type="term" value="F:aldehyde dehydrogenase (NAD+) activity"/>
    <property type="evidence" value="ECO:0007669"/>
    <property type="project" value="TreeGrafter"/>
</dbReference>
<dbReference type="OrthoDB" id="3338687at2"/>
<keyword evidence="3" id="KW-1185">Reference proteome</keyword>
<organism evidence="2 3">
    <name type="scientific">Nocardioides lianchengensis</name>
    <dbReference type="NCBI Taxonomy" id="1045774"/>
    <lineage>
        <taxon>Bacteria</taxon>
        <taxon>Bacillati</taxon>
        <taxon>Actinomycetota</taxon>
        <taxon>Actinomycetes</taxon>
        <taxon>Propionibacteriales</taxon>
        <taxon>Nocardioidaceae</taxon>
        <taxon>Nocardioides</taxon>
    </lineage>
</organism>
<dbReference type="STRING" id="1045774.SAMN05421872_10490"/>
<dbReference type="SUPFAM" id="SSF51735">
    <property type="entry name" value="NAD(P)-binding Rossmann-fold domains"/>
    <property type="match status" value="1"/>
</dbReference>
<dbReference type="AlphaFoldDB" id="A0A1G6PQY3"/>
<dbReference type="Pfam" id="PF01370">
    <property type="entry name" value="Epimerase"/>
    <property type="match status" value="1"/>
</dbReference>
<gene>
    <name evidence="2" type="ORF">SAMN05421872_10490</name>
</gene>
<accession>A0A1G6PQY3</accession>
<proteinExistence type="predicted"/>
<evidence type="ECO:0000259" key="1">
    <source>
        <dbReference type="Pfam" id="PF01370"/>
    </source>
</evidence>
<dbReference type="InterPro" id="IPR036291">
    <property type="entry name" value="NAD(P)-bd_dom_sf"/>
</dbReference>
<dbReference type="PANTHER" id="PTHR48079">
    <property type="entry name" value="PROTEIN YEEZ"/>
    <property type="match status" value="1"/>
</dbReference>
<evidence type="ECO:0000313" key="2">
    <source>
        <dbReference type="EMBL" id="SDC81767.1"/>
    </source>
</evidence>
<dbReference type="InterPro" id="IPR001509">
    <property type="entry name" value="Epimerase_deHydtase"/>
</dbReference>